<dbReference type="RefSeq" id="XP_012182049.1">
    <property type="nucleotide sequence ID" value="XM_012326659.1"/>
</dbReference>
<dbReference type="AlphaFoldDB" id="J4IAE4"/>
<keyword evidence="3" id="KW-1185">Reference proteome</keyword>
<accession>J4IAE4</accession>
<dbReference type="HOGENOM" id="CLU_1090028_0_0_1"/>
<gene>
    <name evidence="2" type="ORF">FIBRA_04874</name>
</gene>
<feature type="region of interest" description="Disordered" evidence="1">
    <location>
        <begin position="1"/>
        <end position="70"/>
    </location>
</feature>
<sequence length="255" mass="27760">MSPARPLGRRWQAASSCGSTRKTRAPPPLPPIPLSLSPPPPPAYSSQLGLSGASLPTPAPHGPPSAGTEMCCPQPPAIAVDLRLHLPLALRSPCRGTSTIPIPEQSFLDRPLSGPPLQPPHLLFCHASRRLPYPGGSRLLPTDLPNRTVSRDDPPAYYVTRSTVMIWSAPLVQGAPRRRDSVKWHSEPSLEYRTDSEEWKMIVIPTPSPSRPPHPIPSSPLRTFNTRSSPPEPAQPLSTFTFERPSLIDNIVGIR</sequence>
<reference evidence="2 3" key="1">
    <citation type="journal article" date="2012" name="Appl. Environ. Microbiol.">
        <title>Short-read sequencing for genomic analysis of the brown rot fungus Fibroporia radiculosa.</title>
        <authorList>
            <person name="Tang J.D."/>
            <person name="Perkins A.D."/>
            <person name="Sonstegard T.S."/>
            <person name="Schroeder S.G."/>
            <person name="Burgess S.C."/>
            <person name="Diehl S.V."/>
        </authorList>
    </citation>
    <scope>NUCLEOTIDE SEQUENCE [LARGE SCALE GENOMIC DNA]</scope>
    <source>
        <strain evidence="2 3">TFFH 294</strain>
    </source>
</reference>
<proteinExistence type="predicted"/>
<dbReference type="InParanoid" id="J4IAE4"/>
<dbReference type="GeneID" id="24097677"/>
<feature type="compositionally biased region" description="Pro residues" evidence="1">
    <location>
        <begin position="206"/>
        <end position="218"/>
    </location>
</feature>
<evidence type="ECO:0000313" key="2">
    <source>
        <dbReference type="EMBL" id="CCM02766.1"/>
    </source>
</evidence>
<organism evidence="2 3">
    <name type="scientific">Fibroporia radiculosa</name>
    <dbReference type="NCBI Taxonomy" id="599839"/>
    <lineage>
        <taxon>Eukaryota</taxon>
        <taxon>Fungi</taxon>
        <taxon>Dikarya</taxon>
        <taxon>Basidiomycota</taxon>
        <taxon>Agaricomycotina</taxon>
        <taxon>Agaricomycetes</taxon>
        <taxon>Polyporales</taxon>
        <taxon>Fibroporiaceae</taxon>
        <taxon>Fibroporia</taxon>
    </lineage>
</organism>
<protein>
    <submittedName>
        <fullName evidence="2">Uncharacterized protein</fullName>
    </submittedName>
</protein>
<dbReference type="EMBL" id="HE797091">
    <property type="protein sequence ID" value="CCM02766.1"/>
    <property type="molecule type" value="Genomic_DNA"/>
</dbReference>
<feature type="compositionally biased region" description="Pro residues" evidence="1">
    <location>
        <begin position="25"/>
        <end position="43"/>
    </location>
</feature>
<evidence type="ECO:0000313" key="3">
    <source>
        <dbReference type="Proteomes" id="UP000006352"/>
    </source>
</evidence>
<name>J4IAE4_9APHY</name>
<evidence type="ECO:0000256" key="1">
    <source>
        <dbReference type="SAM" id="MobiDB-lite"/>
    </source>
</evidence>
<feature type="region of interest" description="Disordered" evidence="1">
    <location>
        <begin position="206"/>
        <end position="238"/>
    </location>
</feature>
<dbReference type="Proteomes" id="UP000006352">
    <property type="component" value="Unassembled WGS sequence"/>
</dbReference>